<keyword evidence="2" id="KW-1185">Reference proteome</keyword>
<dbReference type="GO" id="GO:0006744">
    <property type="term" value="P:ubiquinone biosynthetic process"/>
    <property type="evidence" value="ECO:0007669"/>
    <property type="project" value="TreeGrafter"/>
</dbReference>
<dbReference type="GO" id="GO:0004659">
    <property type="term" value="F:prenyltransferase activity"/>
    <property type="evidence" value="ECO:0007669"/>
    <property type="project" value="TreeGrafter"/>
</dbReference>
<gene>
    <name evidence="1" type="ORF">QE152_g19557</name>
</gene>
<dbReference type="EMBL" id="JASPKY010000186">
    <property type="protein sequence ID" value="KAK9722639.1"/>
    <property type="molecule type" value="Genomic_DNA"/>
</dbReference>
<dbReference type="PANTHER" id="PTHR12001:SF55">
    <property type="entry name" value="ALL TRANS-POLYPRENYL-DIPHOSPHATE SYNTHASE PDSS2"/>
    <property type="match status" value="1"/>
</dbReference>
<reference evidence="1 2" key="1">
    <citation type="journal article" date="2024" name="BMC Genomics">
        <title>De novo assembly and annotation of Popillia japonica's genome with initial clues to its potential as an invasive pest.</title>
        <authorList>
            <person name="Cucini C."/>
            <person name="Boschi S."/>
            <person name="Funari R."/>
            <person name="Cardaioli E."/>
            <person name="Iannotti N."/>
            <person name="Marturano G."/>
            <person name="Paoli F."/>
            <person name="Bruttini M."/>
            <person name="Carapelli A."/>
            <person name="Frati F."/>
            <person name="Nardi F."/>
        </authorList>
    </citation>
    <scope>NUCLEOTIDE SEQUENCE [LARGE SCALE GENOMIC DNA]</scope>
    <source>
        <strain evidence="1">DMR45628</strain>
    </source>
</reference>
<dbReference type="Gene3D" id="1.10.600.10">
    <property type="entry name" value="Farnesyl Diphosphate Synthase"/>
    <property type="match status" value="2"/>
</dbReference>
<dbReference type="InterPro" id="IPR008949">
    <property type="entry name" value="Isoprenoid_synthase_dom_sf"/>
</dbReference>
<dbReference type="GO" id="GO:0005739">
    <property type="term" value="C:mitochondrion"/>
    <property type="evidence" value="ECO:0007669"/>
    <property type="project" value="TreeGrafter"/>
</dbReference>
<sequence length="377" mass="42350">MVGEITEMLKTSNLLHRSLITIDDNTKDVPNMRFATCVQFGNKVALLCGDYLLSNIYQQLASIKDQDLNDLISSAVRDLAESEFIGVRDKNNKPLPSKPTQENTEFEIPAEFGIRPSSFTHFLGNAKTEWILRSTLSGASLLGKACKGVLLLAGHDKDFQMKGFLLGKYLALSLEAARDYTSVFSDRKISPISAPMLFHLQRYPTSYSTIERVINNESNFDDSDIRRNAKTEWILRSTLSGASLLGKACKGVLLLAGHDEDFQMKGFLLGKYLALSLEAARDYTSVFSDRKISPISAPMLFHLQRYPTFYSTIERVINNESNFDDSDIRSKLQKSVALSDTISLQNEFSEKTLSILEHFRDAKIALRNIIHSIKLEV</sequence>
<dbReference type="GO" id="GO:0008299">
    <property type="term" value="P:isoprenoid biosynthetic process"/>
    <property type="evidence" value="ECO:0007669"/>
    <property type="project" value="TreeGrafter"/>
</dbReference>
<evidence type="ECO:0000313" key="2">
    <source>
        <dbReference type="Proteomes" id="UP001458880"/>
    </source>
</evidence>
<proteinExistence type="predicted"/>
<dbReference type="PANTHER" id="PTHR12001">
    <property type="entry name" value="GERANYLGERANYL PYROPHOSPHATE SYNTHASE"/>
    <property type="match status" value="1"/>
</dbReference>
<dbReference type="SUPFAM" id="SSF48576">
    <property type="entry name" value="Terpenoid synthases"/>
    <property type="match status" value="2"/>
</dbReference>
<protein>
    <submittedName>
        <fullName evidence="1">Uncharacterized protein</fullName>
    </submittedName>
</protein>
<dbReference type="AlphaFoldDB" id="A0AAW1KQ35"/>
<accession>A0AAW1KQ35</accession>
<evidence type="ECO:0000313" key="1">
    <source>
        <dbReference type="EMBL" id="KAK9722639.1"/>
    </source>
</evidence>
<comment type="caution">
    <text evidence="1">The sequence shown here is derived from an EMBL/GenBank/DDBJ whole genome shotgun (WGS) entry which is preliminary data.</text>
</comment>
<dbReference type="GO" id="GO:1990234">
    <property type="term" value="C:transferase complex"/>
    <property type="evidence" value="ECO:0007669"/>
    <property type="project" value="TreeGrafter"/>
</dbReference>
<organism evidence="1 2">
    <name type="scientific">Popillia japonica</name>
    <name type="common">Japanese beetle</name>
    <dbReference type="NCBI Taxonomy" id="7064"/>
    <lineage>
        <taxon>Eukaryota</taxon>
        <taxon>Metazoa</taxon>
        <taxon>Ecdysozoa</taxon>
        <taxon>Arthropoda</taxon>
        <taxon>Hexapoda</taxon>
        <taxon>Insecta</taxon>
        <taxon>Pterygota</taxon>
        <taxon>Neoptera</taxon>
        <taxon>Endopterygota</taxon>
        <taxon>Coleoptera</taxon>
        <taxon>Polyphaga</taxon>
        <taxon>Scarabaeiformia</taxon>
        <taxon>Scarabaeidae</taxon>
        <taxon>Rutelinae</taxon>
        <taxon>Popillia</taxon>
    </lineage>
</organism>
<name>A0AAW1KQ35_POPJA</name>
<dbReference type="Proteomes" id="UP001458880">
    <property type="component" value="Unassembled WGS sequence"/>
</dbReference>